<dbReference type="SMART" id="SM00256">
    <property type="entry name" value="FBOX"/>
    <property type="match status" value="1"/>
</dbReference>
<sequence>MSKRTSRARVSYVEVDSDVDIASSDDEAVQGSSGAMSAAEARGSKKGKAKGQGRMRGALKPSKKTRDRLIGSSETEEAGKDRPTIVWNVERLLNLPVELLLEIVSQLDMSDLIHLASTSRSLRQLFVSRSGGKFWAATRKKDAYNLPDDMSEIEFGLFLAGTHCEYCGATSATSHRHLRVRTCSECEKNYLIAYDEIRRTMPHLHRDTLQVCRRKSSNNFARIVNGDIFVYDDLCSTSDLLEELEDQDDQARAANQSSRGRSTKSRRNKLSSGEQLQDDALSRYITSELKQRRKERELLSAHNWTQEQLDFWHEFESYPVRSLKPKVDDPSQDPEDKFDELDWQDPRFDAILPSWIEFKDFDAIKALWHPEDAQLDDTTWDEQELIVEQVLIDFAESTRILAIRSILAATSGKPLSKIPSSPAKYPRETYDEVFFTRPTSLFGHRHPVMSRLTTRLVTYSTRAAQLQGSNRLAARLSNSISHQQVLAIRIVMEAACVNSAAASKQDLDDLQGTFVWTDGKGKVWKYQSWMDMVHVLMNRAALVKKKRTGEKVEVEFKPVEENADTVDDGADDDDDGGGSSEPEDGEADEDEGEDEDKGAQEEGENENDADELDEEDEDDDA</sequence>
<organism evidence="3 4">
    <name type="scientific">Rhodotorula paludigena</name>
    <dbReference type="NCBI Taxonomy" id="86838"/>
    <lineage>
        <taxon>Eukaryota</taxon>
        <taxon>Fungi</taxon>
        <taxon>Dikarya</taxon>
        <taxon>Basidiomycota</taxon>
        <taxon>Pucciniomycotina</taxon>
        <taxon>Microbotryomycetes</taxon>
        <taxon>Sporidiobolales</taxon>
        <taxon>Sporidiobolaceae</taxon>
        <taxon>Rhodotorula</taxon>
    </lineage>
</organism>
<dbReference type="InterPro" id="IPR036047">
    <property type="entry name" value="F-box-like_dom_sf"/>
</dbReference>
<feature type="domain" description="F-box" evidence="2">
    <location>
        <begin position="89"/>
        <end position="138"/>
    </location>
</feature>
<dbReference type="SUPFAM" id="SSF81383">
    <property type="entry name" value="F-box domain"/>
    <property type="match status" value="1"/>
</dbReference>
<dbReference type="Gene3D" id="1.20.1280.50">
    <property type="match status" value="1"/>
</dbReference>
<dbReference type="InterPro" id="IPR001810">
    <property type="entry name" value="F-box_dom"/>
</dbReference>
<dbReference type="Pfam" id="PF00646">
    <property type="entry name" value="F-box"/>
    <property type="match status" value="1"/>
</dbReference>
<evidence type="ECO:0000259" key="2">
    <source>
        <dbReference type="PROSITE" id="PS50181"/>
    </source>
</evidence>
<feature type="compositionally biased region" description="Basic residues" evidence="1">
    <location>
        <begin position="44"/>
        <end position="53"/>
    </location>
</feature>
<evidence type="ECO:0000313" key="4">
    <source>
        <dbReference type="Proteomes" id="UP001342314"/>
    </source>
</evidence>
<evidence type="ECO:0000256" key="1">
    <source>
        <dbReference type="SAM" id="MobiDB-lite"/>
    </source>
</evidence>
<dbReference type="PROSITE" id="PS50181">
    <property type="entry name" value="FBOX"/>
    <property type="match status" value="1"/>
</dbReference>
<name>A0AAV5GT32_9BASI</name>
<accession>A0AAV5GT32</accession>
<comment type="caution">
    <text evidence="3">The sequence shown here is derived from an EMBL/GenBank/DDBJ whole genome shotgun (WGS) entry which is preliminary data.</text>
</comment>
<feature type="compositionally biased region" description="Acidic residues" evidence="1">
    <location>
        <begin position="561"/>
        <end position="621"/>
    </location>
</feature>
<feature type="region of interest" description="Disordered" evidence="1">
    <location>
        <begin position="246"/>
        <end position="275"/>
    </location>
</feature>
<gene>
    <name evidence="3" type="ORF">Rhopal_006726-T1</name>
</gene>
<protein>
    <recommendedName>
        <fullName evidence="2">F-box domain-containing protein</fullName>
    </recommendedName>
</protein>
<dbReference type="AlphaFoldDB" id="A0AAV5GT32"/>
<evidence type="ECO:0000313" key="3">
    <source>
        <dbReference type="EMBL" id="GJN93669.1"/>
    </source>
</evidence>
<feature type="region of interest" description="Disordered" evidence="1">
    <location>
        <begin position="23"/>
        <end position="77"/>
    </location>
</feature>
<feature type="region of interest" description="Disordered" evidence="1">
    <location>
        <begin position="557"/>
        <end position="621"/>
    </location>
</feature>
<reference evidence="3 4" key="1">
    <citation type="submission" date="2021-12" db="EMBL/GenBank/DDBJ databases">
        <title>High titer production of polyol ester of fatty acids by Rhodotorula paludigena BS15 towards product separation-free biomass refinery.</title>
        <authorList>
            <person name="Mano J."/>
            <person name="Ono H."/>
            <person name="Tanaka T."/>
            <person name="Naito K."/>
            <person name="Sushida H."/>
            <person name="Ike M."/>
            <person name="Tokuyasu K."/>
            <person name="Kitaoka M."/>
        </authorList>
    </citation>
    <scope>NUCLEOTIDE SEQUENCE [LARGE SCALE GENOMIC DNA]</scope>
    <source>
        <strain evidence="3 4">BS15</strain>
    </source>
</reference>
<dbReference type="EMBL" id="BQKY01000014">
    <property type="protein sequence ID" value="GJN93669.1"/>
    <property type="molecule type" value="Genomic_DNA"/>
</dbReference>
<proteinExistence type="predicted"/>
<dbReference type="Proteomes" id="UP001342314">
    <property type="component" value="Unassembled WGS sequence"/>
</dbReference>
<keyword evidence="4" id="KW-1185">Reference proteome</keyword>